<gene>
    <name evidence="2" type="ORF">HMPREF3213_02042</name>
    <name evidence="1" type="ORF">SB48_HM08orf06232</name>
</gene>
<reference evidence="4" key="3">
    <citation type="submission" date="2016-01" db="EMBL/GenBank/DDBJ databases">
        <authorList>
            <person name="Mitreva M."/>
            <person name="Pepin K.H."/>
            <person name="Mihindukulasuriya K.A."/>
            <person name="Fulton R."/>
            <person name="Fronick C."/>
            <person name="O'Laughlin M."/>
            <person name="Miner T."/>
            <person name="Herter B."/>
            <person name="Rosa B.A."/>
            <person name="Cordes M."/>
            <person name="Tomlinson C."/>
            <person name="Wollam A."/>
            <person name="Palsikar V.B."/>
            <person name="Mardis E.R."/>
            <person name="Wilson R.K."/>
        </authorList>
    </citation>
    <scope>NUCLEOTIDE SEQUENCE [LARGE SCALE GENOMIC DNA]</scope>
    <source>
        <strain evidence="4">GED7749B</strain>
    </source>
</reference>
<dbReference type="EMBL" id="LRPN01000076">
    <property type="protein sequence ID" value="KWZ81358.1"/>
    <property type="molecule type" value="Genomic_DNA"/>
</dbReference>
<dbReference type="Proteomes" id="UP000070376">
    <property type="component" value="Unassembled WGS sequence"/>
</dbReference>
<dbReference type="EMBL" id="CP010525">
    <property type="protein sequence ID" value="AJO24721.1"/>
    <property type="molecule type" value="Genomic_DNA"/>
</dbReference>
<accession>A0A0C5CD25</accession>
<proteinExistence type="predicted"/>
<evidence type="ECO:0000313" key="3">
    <source>
        <dbReference type="Proteomes" id="UP000032024"/>
    </source>
</evidence>
<organism evidence="2 4">
    <name type="scientific">Heyndrickxia coagulans</name>
    <name type="common">Weizmannia coagulans</name>
    <dbReference type="NCBI Taxonomy" id="1398"/>
    <lineage>
        <taxon>Bacteria</taxon>
        <taxon>Bacillati</taxon>
        <taxon>Bacillota</taxon>
        <taxon>Bacilli</taxon>
        <taxon>Bacillales</taxon>
        <taxon>Bacillaceae</taxon>
        <taxon>Heyndrickxia</taxon>
    </lineage>
</organism>
<name>A0A0C5CD25_HEYCO</name>
<sequence>MFTIIGDILMKITKYLVSSFIFSSIIAEKINGSKEALFNKKYTTTITRL</sequence>
<reference evidence="2" key="4">
    <citation type="submission" date="2016-01" db="EMBL/GenBank/DDBJ databases">
        <authorList>
            <person name="Oliw E.H."/>
        </authorList>
    </citation>
    <scope>NUCLEOTIDE SEQUENCE [LARGE SCALE GENOMIC DNA]</scope>
    <source>
        <strain evidence="2">GED7749B</strain>
    </source>
</reference>
<evidence type="ECO:0000313" key="4">
    <source>
        <dbReference type="Proteomes" id="UP000070376"/>
    </source>
</evidence>
<dbReference type="Proteomes" id="UP000032024">
    <property type="component" value="Chromosome"/>
</dbReference>
<protein>
    <submittedName>
        <fullName evidence="2">Uncharacterized protein</fullName>
    </submittedName>
</protein>
<reference evidence="1" key="1">
    <citation type="submission" date="2015-01" db="EMBL/GenBank/DDBJ databases">
        <title>Comparative genome analysis of Bacillus coagulans HM-08, Clostridium butyricum HM-68, Bacillus subtilis HM-66 and Bacillus licheniformis BL-09.</title>
        <authorList>
            <person name="Zhang H."/>
        </authorList>
    </citation>
    <scope>NUCLEOTIDE SEQUENCE [LARGE SCALE GENOMIC DNA]</scope>
    <source>
        <strain evidence="1">HM-08</strain>
    </source>
</reference>
<keyword evidence="3" id="KW-1185">Reference proteome</keyword>
<reference evidence="3" key="2">
    <citation type="submission" date="2015-01" db="EMBL/GenBank/DDBJ databases">
        <title>Comparative genome analysis of Bacillus coagulans HM-08, Clostridium butyricum HM-68, Bacillus subtilis HM-66 and Bacillus paralicheniformis BL-09.</title>
        <authorList>
            <person name="Zhang H."/>
        </authorList>
    </citation>
    <scope>NUCLEOTIDE SEQUENCE [LARGE SCALE GENOMIC DNA]</scope>
    <source>
        <strain evidence="3">HM-08</strain>
    </source>
</reference>
<evidence type="ECO:0000313" key="1">
    <source>
        <dbReference type="EMBL" id="AJO24721.1"/>
    </source>
</evidence>
<evidence type="ECO:0000313" key="2">
    <source>
        <dbReference type="EMBL" id="KWZ81358.1"/>
    </source>
</evidence>
<dbReference type="AlphaFoldDB" id="A0A0C5CD25"/>
<dbReference type="PATRIC" id="fig|1398.18.peg.3885"/>